<dbReference type="PANTHER" id="PTHR22993">
    <property type="entry name" value="FORMAMIDOPYRIMIDINE-DNA GLYCOSYLASE"/>
    <property type="match status" value="1"/>
</dbReference>
<dbReference type="PROSITE" id="PS51066">
    <property type="entry name" value="ZF_FPG_2"/>
    <property type="match status" value="1"/>
</dbReference>
<keyword evidence="6 15" id="KW-0863">Zinc-finger</keyword>
<evidence type="ECO:0000256" key="10">
    <source>
        <dbReference type="ARBA" id="ARBA00023204"/>
    </source>
</evidence>
<dbReference type="CDD" id="cd08966">
    <property type="entry name" value="EcFpg-like_N"/>
    <property type="match status" value="1"/>
</dbReference>
<keyword evidence="9 15" id="KW-0238">DNA-binding</keyword>
<keyword evidence="13 15" id="KW-0326">Glycosidase</keyword>
<evidence type="ECO:0000256" key="11">
    <source>
        <dbReference type="ARBA" id="ARBA00023239"/>
    </source>
</evidence>
<dbReference type="InterPro" id="IPR010663">
    <property type="entry name" value="Znf_FPG/IleRS"/>
</dbReference>
<feature type="active site" description="Schiff-base intermediate with DNA" evidence="15">
    <location>
        <position position="2"/>
    </location>
</feature>
<feature type="active site" description="Proton donor" evidence="15">
    <location>
        <position position="3"/>
    </location>
</feature>
<dbReference type="HAMAP" id="MF_00103">
    <property type="entry name" value="Fapy_DNA_glycosyl"/>
    <property type="match status" value="1"/>
</dbReference>
<dbReference type="GO" id="GO:0034039">
    <property type="term" value="F:8-oxo-7,8-dihydroguanine DNA N-glycosylase activity"/>
    <property type="evidence" value="ECO:0007669"/>
    <property type="project" value="TreeGrafter"/>
</dbReference>
<evidence type="ECO:0000313" key="18">
    <source>
        <dbReference type="EMBL" id="MCR6095555.1"/>
    </source>
</evidence>
<name>A0A9Q4AZT2_SALAG</name>
<dbReference type="AlphaFoldDB" id="A0A9Q4AZT2"/>
<dbReference type="GO" id="GO:0003690">
    <property type="term" value="F:double-stranded DNA binding"/>
    <property type="evidence" value="ECO:0007669"/>
    <property type="project" value="UniProtKB-ARBA"/>
</dbReference>
<feature type="binding site" evidence="15">
    <location>
        <position position="93"/>
    </location>
    <ligand>
        <name>DNA</name>
        <dbReference type="ChEBI" id="CHEBI:16991"/>
    </ligand>
</feature>
<comment type="caution">
    <text evidence="18">The sequence shown here is derived from an EMBL/GenBank/DDBJ whole genome shotgun (WGS) entry which is preliminary data.</text>
</comment>
<evidence type="ECO:0000259" key="16">
    <source>
        <dbReference type="PROSITE" id="PS51066"/>
    </source>
</evidence>
<dbReference type="EC" id="4.2.99.18" evidence="15"/>
<dbReference type="SMART" id="SM00898">
    <property type="entry name" value="Fapy_DNA_glyco"/>
    <property type="match status" value="1"/>
</dbReference>
<evidence type="ECO:0000256" key="6">
    <source>
        <dbReference type="ARBA" id="ARBA00022771"/>
    </source>
</evidence>
<feature type="active site" description="Proton donor; for delta-elimination activity" evidence="15">
    <location>
        <position position="264"/>
    </location>
</feature>
<comment type="catalytic activity">
    <reaction evidence="14 15">
        <text>2'-deoxyribonucleotide-(2'-deoxyribose 5'-phosphate)-2'-deoxyribonucleotide-DNA = a 3'-end 2'-deoxyribonucleotide-(2,3-dehydro-2,3-deoxyribose 5'-phosphate)-DNA + a 5'-end 5'-phospho-2'-deoxyribonucleoside-DNA + H(+)</text>
        <dbReference type="Rhea" id="RHEA:66592"/>
        <dbReference type="Rhea" id="RHEA-COMP:13180"/>
        <dbReference type="Rhea" id="RHEA-COMP:16897"/>
        <dbReference type="Rhea" id="RHEA-COMP:17067"/>
        <dbReference type="ChEBI" id="CHEBI:15378"/>
        <dbReference type="ChEBI" id="CHEBI:136412"/>
        <dbReference type="ChEBI" id="CHEBI:157695"/>
        <dbReference type="ChEBI" id="CHEBI:167181"/>
        <dbReference type="EC" id="4.2.99.18"/>
    </reaction>
</comment>
<dbReference type="SUPFAM" id="SSF46946">
    <property type="entry name" value="S13-like H2TH domain"/>
    <property type="match status" value="1"/>
</dbReference>
<keyword evidence="4 15" id="KW-0479">Metal-binding</keyword>
<comment type="catalytic activity">
    <reaction evidence="1 15">
        <text>Hydrolysis of DNA containing ring-opened 7-methylguanine residues, releasing 2,6-diamino-4-hydroxy-5-(N-methyl)formamidopyrimidine.</text>
        <dbReference type="EC" id="3.2.2.23"/>
    </reaction>
</comment>
<dbReference type="GO" id="GO:0008270">
    <property type="term" value="F:zinc ion binding"/>
    <property type="evidence" value="ECO:0007669"/>
    <property type="project" value="UniProtKB-UniRule"/>
</dbReference>
<evidence type="ECO:0000256" key="14">
    <source>
        <dbReference type="ARBA" id="ARBA00044632"/>
    </source>
</evidence>
<accession>A0A9Q4AZT2</accession>
<feature type="domain" description="Formamidopyrimidine-DNA glycosylase catalytic" evidence="17">
    <location>
        <begin position="2"/>
        <end position="115"/>
    </location>
</feature>
<evidence type="ECO:0000256" key="15">
    <source>
        <dbReference type="HAMAP-Rule" id="MF_00103"/>
    </source>
</evidence>
<evidence type="ECO:0000259" key="17">
    <source>
        <dbReference type="PROSITE" id="PS51068"/>
    </source>
</evidence>
<evidence type="ECO:0000256" key="13">
    <source>
        <dbReference type="ARBA" id="ARBA00023295"/>
    </source>
</evidence>
<keyword evidence="8 15" id="KW-0862">Zinc</keyword>
<organism evidence="18 19">
    <name type="scientific">Salipaludibacillus agaradhaerens</name>
    <name type="common">Bacillus agaradhaerens</name>
    <dbReference type="NCBI Taxonomy" id="76935"/>
    <lineage>
        <taxon>Bacteria</taxon>
        <taxon>Bacillati</taxon>
        <taxon>Bacillota</taxon>
        <taxon>Bacilli</taxon>
        <taxon>Bacillales</taxon>
        <taxon>Bacillaceae</taxon>
    </lineage>
</organism>
<dbReference type="Proteomes" id="UP001057753">
    <property type="component" value="Unassembled WGS sequence"/>
</dbReference>
<comment type="subunit">
    <text evidence="3 15">Monomer.</text>
</comment>
<evidence type="ECO:0000256" key="7">
    <source>
        <dbReference type="ARBA" id="ARBA00022801"/>
    </source>
</evidence>
<dbReference type="GO" id="GO:0003684">
    <property type="term" value="F:damaged DNA binding"/>
    <property type="evidence" value="ECO:0007669"/>
    <property type="project" value="InterPro"/>
</dbReference>
<dbReference type="InterPro" id="IPR035937">
    <property type="entry name" value="FPG_N"/>
</dbReference>
<evidence type="ECO:0000256" key="8">
    <source>
        <dbReference type="ARBA" id="ARBA00022833"/>
    </source>
</evidence>
<keyword evidence="19" id="KW-1185">Reference proteome</keyword>
<keyword evidence="5 15" id="KW-0227">DNA damage</keyword>
<dbReference type="Pfam" id="PF06827">
    <property type="entry name" value="zf-FPG_IleRS"/>
    <property type="match status" value="1"/>
</dbReference>
<dbReference type="SUPFAM" id="SSF81624">
    <property type="entry name" value="N-terminal domain of MutM-like DNA repair proteins"/>
    <property type="match status" value="1"/>
</dbReference>
<dbReference type="InterPro" id="IPR015886">
    <property type="entry name" value="H2TH_FPG"/>
</dbReference>
<gene>
    <name evidence="15 18" type="primary">mutM</name>
    <name evidence="15" type="synonym">fpg</name>
    <name evidence="18" type="ORF">HXA33_03275</name>
</gene>
<dbReference type="InterPro" id="IPR000214">
    <property type="entry name" value="Znf_DNA_glyclase/AP_lyase"/>
</dbReference>
<dbReference type="RefSeq" id="WP_257820320.1">
    <property type="nucleotide sequence ID" value="NZ_JABXYM010000001.1"/>
</dbReference>
<sequence length="275" mass="31000">MPELPEVETVKRTLTELIKNETVTKVSVEWPKMIKEPDDSTQFSVMMAGQTFKSIERRGKFLIFRLDDYSLVSHLRMEGRYGVFEQDEPTTKHTHVRFFLESGKELRYADVRKFGTMHLFPIDTELQQLPLAKLGPEPLSSDFSSARLKKQLERTTRAIKSALLDQTIVAGLGNIYVDEALFKARVHPEKTANMLTDDEVEQLFISIKQTLSDAVEAGGSSIKSYVNGQGEMGMFQQQLNVYGRAGEPCRTCDSMIVRSVVGGRGTHTCPTCQLL</sequence>
<dbReference type="PROSITE" id="PS51068">
    <property type="entry name" value="FPG_CAT"/>
    <property type="match status" value="1"/>
</dbReference>
<protein>
    <recommendedName>
        <fullName evidence="15">Formamidopyrimidine-DNA glycosylase</fullName>
        <shortName evidence="15">Fapy-DNA glycosylase</shortName>
        <ecNumber evidence="15">3.2.2.23</ecNumber>
    </recommendedName>
    <alternativeName>
        <fullName evidence="15">DNA-(apurinic or apyrimidinic site) lyase MutM</fullName>
        <shortName evidence="15">AP lyase MutM</shortName>
        <ecNumber evidence="15">4.2.99.18</ecNumber>
    </alternativeName>
</protein>
<evidence type="ECO:0000256" key="1">
    <source>
        <dbReference type="ARBA" id="ARBA00001668"/>
    </source>
</evidence>
<dbReference type="SUPFAM" id="SSF57716">
    <property type="entry name" value="Glucocorticoid receptor-like (DNA-binding domain)"/>
    <property type="match status" value="1"/>
</dbReference>
<dbReference type="EC" id="3.2.2.23" evidence="15"/>
<dbReference type="InterPro" id="IPR010979">
    <property type="entry name" value="Ribosomal_uS13-like_H2TH"/>
</dbReference>
<comment type="cofactor">
    <cofactor evidence="15">
        <name>Zn(2+)</name>
        <dbReference type="ChEBI" id="CHEBI:29105"/>
    </cofactor>
    <text evidence="15">Binds 1 zinc ion per subunit.</text>
</comment>
<keyword evidence="10 15" id="KW-0234">DNA repair</keyword>
<dbReference type="InterPro" id="IPR020629">
    <property type="entry name" value="FPG_Glyclase"/>
</dbReference>
<dbReference type="GO" id="GO:0140078">
    <property type="term" value="F:class I DNA-(apurinic or apyrimidinic site) endonuclease activity"/>
    <property type="evidence" value="ECO:0007669"/>
    <property type="project" value="UniProtKB-EC"/>
</dbReference>
<dbReference type="FunFam" id="1.10.8.50:FF:000003">
    <property type="entry name" value="Formamidopyrimidine-DNA glycosylase"/>
    <property type="match status" value="1"/>
</dbReference>
<dbReference type="InterPro" id="IPR012319">
    <property type="entry name" value="FPG_cat"/>
</dbReference>
<keyword evidence="12 15" id="KW-0511">Multifunctional enzyme</keyword>
<feature type="domain" description="FPG-type" evidence="16">
    <location>
        <begin position="240"/>
        <end position="274"/>
    </location>
</feature>
<keyword evidence="11 15" id="KW-0456">Lyase</keyword>
<evidence type="ECO:0000256" key="5">
    <source>
        <dbReference type="ARBA" id="ARBA00022763"/>
    </source>
</evidence>
<dbReference type="Pfam" id="PF06831">
    <property type="entry name" value="H2TH"/>
    <property type="match status" value="1"/>
</dbReference>
<comment type="similarity">
    <text evidence="2 15">Belongs to the FPG family.</text>
</comment>
<evidence type="ECO:0000256" key="12">
    <source>
        <dbReference type="ARBA" id="ARBA00023268"/>
    </source>
</evidence>
<comment type="caution">
    <text evidence="15">Lacks conserved residue(s) required for the propagation of feature annotation.</text>
</comment>
<dbReference type="NCBIfam" id="TIGR00577">
    <property type="entry name" value="fpg"/>
    <property type="match status" value="1"/>
</dbReference>
<dbReference type="PANTHER" id="PTHR22993:SF9">
    <property type="entry name" value="FORMAMIDOPYRIMIDINE-DNA GLYCOSYLASE"/>
    <property type="match status" value="1"/>
</dbReference>
<evidence type="ECO:0000256" key="3">
    <source>
        <dbReference type="ARBA" id="ARBA00011245"/>
    </source>
</evidence>
<dbReference type="Gene3D" id="3.20.190.10">
    <property type="entry name" value="MutM-like, N-terminal"/>
    <property type="match status" value="1"/>
</dbReference>
<dbReference type="FunFam" id="3.20.190.10:FF:000001">
    <property type="entry name" value="Formamidopyrimidine-DNA glycosylase"/>
    <property type="match status" value="1"/>
</dbReference>
<dbReference type="Gene3D" id="1.10.8.50">
    <property type="match status" value="1"/>
</dbReference>
<evidence type="ECO:0000313" key="19">
    <source>
        <dbReference type="Proteomes" id="UP001057753"/>
    </source>
</evidence>
<dbReference type="SMART" id="SM01232">
    <property type="entry name" value="H2TH"/>
    <property type="match status" value="1"/>
</dbReference>
<keyword evidence="7 15" id="KW-0378">Hydrolase</keyword>
<dbReference type="EMBL" id="JABXYM010000001">
    <property type="protein sequence ID" value="MCR6095555.1"/>
    <property type="molecule type" value="Genomic_DNA"/>
</dbReference>
<proteinExistence type="inferred from homology"/>
<evidence type="ECO:0000256" key="4">
    <source>
        <dbReference type="ARBA" id="ARBA00022723"/>
    </source>
</evidence>
<feature type="active site" description="Proton donor; for beta-elimination activity" evidence="15">
    <location>
        <position position="60"/>
    </location>
</feature>
<dbReference type="NCBIfam" id="NF002211">
    <property type="entry name" value="PRK01103.1"/>
    <property type="match status" value="1"/>
</dbReference>
<evidence type="ECO:0000256" key="2">
    <source>
        <dbReference type="ARBA" id="ARBA00009409"/>
    </source>
</evidence>
<dbReference type="GO" id="GO:0006284">
    <property type="term" value="P:base-excision repair"/>
    <property type="evidence" value="ECO:0007669"/>
    <property type="project" value="InterPro"/>
</dbReference>
<evidence type="ECO:0000256" key="9">
    <source>
        <dbReference type="ARBA" id="ARBA00023125"/>
    </source>
</evidence>
<dbReference type="Pfam" id="PF01149">
    <property type="entry name" value="Fapy_DNA_glyco"/>
    <property type="match status" value="1"/>
</dbReference>
<comment type="function">
    <text evidence="15">Involved in base excision repair of DNA damaged by oxidation or by mutagenic agents. Acts as DNA glycosylase that recognizes and removes damaged bases. Has a preference for oxidized purines, such as 7,8-dihydro-8-oxoguanine (8-oxoG). Has AP (apurinic/apyrimidinic) lyase activity and introduces nicks in the DNA strand. Cleaves the DNA backbone by beta-delta elimination to generate a single-strand break at the site of the removed base with both 3'- and 5'-phosphates.</text>
</comment>
<reference evidence="18" key="1">
    <citation type="submission" date="2020-06" db="EMBL/GenBank/DDBJ databases">
        <title>Insight into the genomes of haloalkaliphilic bacilli from Kenyan soda lakes.</title>
        <authorList>
            <person name="Mwirichia R."/>
            <person name="Villamizar G.C."/>
            <person name="Poehlein A."/>
            <person name="Mugweru J."/>
            <person name="Kipnyargis A."/>
            <person name="Kiplimo D."/>
            <person name="Orwa P."/>
            <person name="Daniel R."/>
        </authorList>
    </citation>
    <scope>NUCLEOTIDE SEQUENCE</scope>
    <source>
        <strain evidence="18">B1096_S55</strain>
    </source>
</reference>
<feature type="binding site" evidence="15">
    <location>
        <position position="112"/>
    </location>
    <ligand>
        <name>DNA</name>
        <dbReference type="ChEBI" id="CHEBI:16991"/>
    </ligand>
</feature>